<dbReference type="EMBL" id="CM047902">
    <property type="protein sequence ID" value="KAJ0095092.1"/>
    <property type="molecule type" value="Genomic_DNA"/>
</dbReference>
<keyword evidence="2" id="KW-1185">Reference proteome</keyword>
<name>A0ACC1B898_9ROSI</name>
<comment type="caution">
    <text evidence="1">The sequence shown here is derived from an EMBL/GenBank/DDBJ whole genome shotgun (WGS) entry which is preliminary data.</text>
</comment>
<evidence type="ECO:0000313" key="2">
    <source>
        <dbReference type="Proteomes" id="UP001164250"/>
    </source>
</evidence>
<sequence>MLRLAFSLYLIFTLALLLNLAHSKTLKRDVKALNEIKASLGWRVVYSWVGDDPCSDGDLPPWSGVTCSTQGDYRVVTELQVYAVSIVGLFPTAVTNLLDLTRLNLRWNKFQDVIPPEIGELKGLTHLYLSFNNFKGEIPKELANLPELRYLYLHENRLSGRIPPELGTLQNLRHLDVGNNHLVGTIRELIRIGGSFPALRNLYLNNNYLTGGIPAQLANLTKLEILYLSYNKMSGIIPSELAHIPRLTYLYLDHNQFSGRIPIAFYKHRFLKEMYIERNSFRPGVNPIGFHKVLEIKAVSFLILLALFSLCLAEDVKVAVQGVTSTGTTDDNFVCATLDWWPVNKCDYDQCPWGKAGILNLDLKNKILSNAIKAFNSLRIRVGGSLQDQVLYKVGNSIKKCPHFKLRKDGLFGFSHGCLFMDRWDELNQLFKQTGAVVTFALNALIGRHKSKTDKVLWEGDWHSENARDLMKYTITKGYNIESYELGNELCGSGVGARVAAEQYAKDIVVLKNLVKELYPNATTQPKVLGPAGFYDKKWFQIFLEQSGQDVVDGLTHHIYNLGAGNHPALITRIQDPFYLNQIAQTYKDMEMTVKEFGPWSGAWVGEAGGAYNSGGKTVSHTFVNGFWYLDQLGMTSTFNHKLNIVAPLICVCILIVQGTRPGISMLLINMSNKTSFDVSVINDENLYGEFVAKEDGGKMREEYHLTPKDGNIQSDEILLNGTPLKLTNSSDIPPMNPKLFNPSSPIYVAADSIVFVTLRDFDAPACA</sequence>
<protein>
    <submittedName>
        <fullName evidence="1">Uncharacterized protein</fullName>
    </submittedName>
</protein>
<dbReference type="Proteomes" id="UP001164250">
    <property type="component" value="Chromosome 6"/>
</dbReference>
<evidence type="ECO:0000313" key="1">
    <source>
        <dbReference type="EMBL" id="KAJ0095092.1"/>
    </source>
</evidence>
<organism evidence="1 2">
    <name type="scientific">Pistacia atlantica</name>
    <dbReference type="NCBI Taxonomy" id="434234"/>
    <lineage>
        <taxon>Eukaryota</taxon>
        <taxon>Viridiplantae</taxon>
        <taxon>Streptophyta</taxon>
        <taxon>Embryophyta</taxon>
        <taxon>Tracheophyta</taxon>
        <taxon>Spermatophyta</taxon>
        <taxon>Magnoliopsida</taxon>
        <taxon>eudicotyledons</taxon>
        <taxon>Gunneridae</taxon>
        <taxon>Pentapetalae</taxon>
        <taxon>rosids</taxon>
        <taxon>malvids</taxon>
        <taxon>Sapindales</taxon>
        <taxon>Anacardiaceae</taxon>
        <taxon>Pistacia</taxon>
    </lineage>
</organism>
<accession>A0ACC1B898</accession>
<proteinExistence type="predicted"/>
<reference evidence="2" key="1">
    <citation type="journal article" date="2023" name="G3 (Bethesda)">
        <title>Genome assembly and association tests identify interacting loci associated with vigor, precocity, and sex in interspecific pistachio rootstocks.</title>
        <authorList>
            <person name="Palmer W."/>
            <person name="Jacygrad E."/>
            <person name="Sagayaradj S."/>
            <person name="Cavanaugh K."/>
            <person name="Han R."/>
            <person name="Bertier L."/>
            <person name="Beede B."/>
            <person name="Kafkas S."/>
            <person name="Golino D."/>
            <person name="Preece J."/>
            <person name="Michelmore R."/>
        </authorList>
    </citation>
    <scope>NUCLEOTIDE SEQUENCE [LARGE SCALE GENOMIC DNA]</scope>
</reference>
<gene>
    <name evidence="1" type="ORF">Patl1_16729</name>
</gene>